<feature type="signal peptide" evidence="1">
    <location>
        <begin position="1"/>
        <end position="17"/>
    </location>
</feature>
<accession>A0A8D8ADE9</accession>
<dbReference type="AlphaFoldDB" id="A0A8D8ADE9"/>
<evidence type="ECO:0000256" key="1">
    <source>
        <dbReference type="SAM" id="SignalP"/>
    </source>
</evidence>
<reference evidence="2" key="1">
    <citation type="submission" date="2021-05" db="EMBL/GenBank/DDBJ databases">
        <authorList>
            <person name="Alioto T."/>
            <person name="Alioto T."/>
            <person name="Gomez Garrido J."/>
        </authorList>
    </citation>
    <scope>NUCLEOTIDE SEQUENCE</scope>
</reference>
<keyword evidence="1" id="KW-0732">Signal</keyword>
<dbReference type="EMBL" id="HBUE01025881">
    <property type="protein sequence ID" value="CAG6454370.1"/>
    <property type="molecule type" value="Transcribed_RNA"/>
</dbReference>
<proteinExistence type="predicted"/>
<dbReference type="EMBL" id="HBUE01227838">
    <property type="protein sequence ID" value="CAG6543064.1"/>
    <property type="molecule type" value="Transcribed_RNA"/>
</dbReference>
<name>A0A8D8ADE9_CULPI</name>
<evidence type="ECO:0000313" key="2">
    <source>
        <dbReference type="EMBL" id="CAG6454370.1"/>
    </source>
</evidence>
<dbReference type="EMBL" id="HBUE01334592">
    <property type="protein sequence ID" value="CAG6595186.1"/>
    <property type="molecule type" value="Transcribed_RNA"/>
</dbReference>
<protein>
    <submittedName>
        <fullName evidence="2">(northern house mosquito) hypothetical protein</fullName>
    </submittedName>
</protein>
<organism evidence="2">
    <name type="scientific">Culex pipiens</name>
    <name type="common">House mosquito</name>
    <dbReference type="NCBI Taxonomy" id="7175"/>
    <lineage>
        <taxon>Eukaryota</taxon>
        <taxon>Metazoa</taxon>
        <taxon>Ecdysozoa</taxon>
        <taxon>Arthropoda</taxon>
        <taxon>Hexapoda</taxon>
        <taxon>Insecta</taxon>
        <taxon>Pterygota</taxon>
        <taxon>Neoptera</taxon>
        <taxon>Endopterygota</taxon>
        <taxon>Diptera</taxon>
        <taxon>Nematocera</taxon>
        <taxon>Culicoidea</taxon>
        <taxon>Culicidae</taxon>
        <taxon>Culicinae</taxon>
        <taxon>Culicini</taxon>
        <taxon>Culex</taxon>
        <taxon>Culex</taxon>
    </lineage>
</organism>
<feature type="chain" id="PRO_5036260350" evidence="1">
    <location>
        <begin position="18"/>
        <end position="104"/>
    </location>
</feature>
<sequence>MCVSFLSLFLSLSLSLGNPGNDNRDVPIGVVQLVAFVRDGDVAQRFVVLERVDGGALDKDQIALLGGPLAGAVDDGTVLAGLVPGVRREHDRNVDVADEPTERG</sequence>